<keyword evidence="1" id="KW-0472">Membrane</keyword>
<sequence>MPEPEVELTRTSDRNSFRTTHAPGISWLVVILLLVLSAFAVMYFGQDLPPVEPLPSASNGGVTPVIQPRIYTISYDAGVFSPTNLRIHAGDTVRFKNESIFPIRIVSDDLVGFDSVGDIPQGSYFSYTFAARGTFGYRNSHNNNQTGTIIVK</sequence>
<name>A0A0G1U7F5_9BACT</name>
<dbReference type="EMBL" id="LCPC01000002">
    <property type="protein sequence ID" value="KKU90051.1"/>
    <property type="molecule type" value="Genomic_DNA"/>
</dbReference>
<evidence type="ECO:0000313" key="3">
    <source>
        <dbReference type="Proteomes" id="UP000034403"/>
    </source>
</evidence>
<organism evidence="2 3">
    <name type="scientific">Candidatus Yanofskybacteria bacterium GW2011_GWA1_48_10</name>
    <dbReference type="NCBI Taxonomy" id="1619022"/>
    <lineage>
        <taxon>Bacteria</taxon>
        <taxon>Candidatus Yanofskyibacteriota</taxon>
    </lineage>
</organism>
<feature type="transmembrane region" description="Helical" evidence="1">
    <location>
        <begin position="24"/>
        <end position="44"/>
    </location>
</feature>
<evidence type="ECO:0008006" key="4">
    <source>
        <dbReference type="Google" id="ProtNLM"/>
    </source>
</evidence>
<evidence type="ECO:0000313" key="2">
    <source>
        <dbReference type="EMBL" id="KKU90051.1"/>
    </source>
</evidence>
<dbReference type="Gene3D" id="2.60.40.420">
    <property type="entry name" value="Cupredoxins - blue copper proteins"/>
    <property type="match status" value="1"/>
</dbReference>
<proteinExistence type="predicted"/>
<accession>A0A0G1U7F5</accession>
<protein>
    <recommendedName>
        <fullName evidence="4">EfeO-type cupredoxin-like domain-containing protein</fullName>
    </recommendedName>
</protein>
<dbReference type="SUPFAM" id="SSF49503">
    <property type="entry name" value="Cupredoxins"/>
    <property type="match status" value="1"/>
</dbReference>
<dbReference type="AlphaFoldDB" id="A0A0G1U7F5"/>
<dbReference type="Proteomes" id="UP000034403">
    <property type="component" value="Unassembled WGS sequence"/>
</dbReference>
<evidence type="ECO:0000256" key="1">
    <source>
        <dbReference type="SAM" id="Phobius"/>
    </source>
</evidence>
<dbReference type="InterPro" id="IPR008972">
    <property type="entry name" value="Cupredoxin"/>
</dbReference>
<keyword evidence="1" id="KW-1133">Transmembrane helix</keyword>
<reference evidence="2 3" key="1">
    <citation type="journal article" date="2015" name="Nature">
        <title>rRNA introns, odd ribosomes, and small enigmatic genomes across a large radiation of phyla.</title>
        <authorList>
            <person name="Brown C.T."/>
            <person name="Hug L.A."/>
            <person name="Thomas B.C."/>
            <person name="Sharon I."/>
            <person name="Castelle C.J."/>
            <person name="Singh A."/>
            <person name="Wilkins M.J."/>
            <person name="Williams K.H."/>
            <person name="Banfield J.F."/>
        </authorList>
    </citation>
    <scope>NUCLEOTIDE SEQUENCE [LARGE SCALE GENOMIC DNA]</scope>
</reference>
<keyword evidence="1" id="KW-0812">Transmembrane</keyword>
<comment type="caution">
    <text evidence="2">The sequence shown here is derived from an EMBL/GenBank/DDBJ whole genome shotgun (WGS) entry which is preliminary data.</text>
</comment>
<gene>
    <name evidence="2" type="ORF">UY20_C0002G0031</name>
</gene>